<evidence type="ECO:0000313" key="3">
    <source>
        <dbReference type="Proteomes" id="UP001058974"/>
    </source>
</evidence>
<accession>A0A9D4YFB6</accession>
<protein>
    <submittedName>
        <fullName evidence="2">Uncharacterized protein</fullName>
    </submittedName>
</protein>
<organism evidence="2 3">
    <name type="scientific">Pisum sativum</name>
    <name type="common">Garden pea</name>
    <name type="synonym">Lathyrus oleraceus</name>
    <dbReference type="NCBI Taxonomy" id="3888"/>
    <lineage>
        <taxon>Eukaryota</taxon>
        <taxon>Viridiplantae</taxon>
        <taxon>Streptophyta</taxon>
        <taxon>Embryophyta</taxon>
        <taxon>Tracheophyta</taxon>
        <taxon>Spermatophyta</taxon>
        <taxon>Magnoliopsida</taxon>
        <taxon>eudicotyledons</taxon>
        <taxon>Gunneridae</taxon>
        <taxon>Pentapetalae</taxon>
        <taxon>rosids</taxon>
        <taxon>fabids</taxon>
        <taxon>Fabales</taxon>
        <taxon>Fabaceae</taxon>
        <taxon>Papilionoideae</taxon>
        <taxon>50 kb inversion clade</taxon>
        <taxon>NPAAA clade</taxon>
        <taxon>Hologalegina</taxon>
        <taxon>IRL clade</taxon>
        <taxon>Fabeae</taxon>
        <taxon>Lathyrus</taxon>
    </lineage>
</organism>
<dbReference type="Proteomes" id="UP001058974">
    <property type="component" value="Chromosome 2"/>
</dbReference>
<feature type="compositionally biased region" description="Basic and acidic residues" evidence="1">
    <location>
        <begin position="15"/>
        <end position="24"/>
    </location>
</feature>
<name>A0A9D4YFB6_PEA</name>
<sequence length="201" mass="22660">MTPKSSTNSHQVKTRNRDATHPSYDKLKQLIGSAPTRWLFGKPQGDSGLTYGRIKVQDLLQNDGLELLQINEGEAANDLQLLLKTRGAVTSLGGGAPWNSERFATAGPALPWQQSRYEETYLVIEEVLQGKLQGFDEIKFINKVEELLTELNAKLPQPKFMDDLGLDDDLVKEIDGSHNVWSHIRSRRLPIFEEISSFRDN</sequence>
<evidence type="ECO:0000313" key="2">
    <source>
        <dbReference type="EMBL" id="KAI5438551.1"/>
    </source>
</evidence>
<dbReference type="EMBL" id="JAMSHJ010000002">
    <property type="protein sequence ID" value="KAI5438551.1"/>
    <property type="molecule type" value="Genomic_DNA"/>
</dbReference>
<comment type="caution">
    <text evidence="2">The sequence shown here is derived from an EMBL/GenBank/DDBJ whole genome shotgun (WGS) entry which is preliminary data.</text>
</comment>
<evidence type="ECO:0000256" key="1">
    <source>
        <dbReference type="SAM" id="MobiDB-lite"/>
    </source>
</evidence>
<feature type="compositionally biased region" description="Polar residues" evidence="1">
    <location>
        <begin position="1"/>
        <end position="11"/>
    </location>
</feature>
<dbReference type="Gramene" id="Psat02G0433000-T1">
    <property type="protein sequence ID" value="KAI5438551.1"/>
    <property type="gene ID" value="KIW84_024330"/>
</dbReference>
<proteinExistence type="predicted"/>
<feature type="region of interest" description="Disordered" evidence="1">
    <location>
        <begin position="1"/>
        <end position="24"/>
    </location>
</feature>
<gene>
    <name evidence="2" type="ORF">KIW84_024330</name>
</gene>
<reference evidence="2 3" key="1">
    <citation type="journal article" date="2022" name="Nat. Genet.">
        <title>Improved pea reference genome and pan-genome highlight genomic features and evolutionary characteristics.</title>
        <authorList>
            <person name="Yang T."/>
            <person name="Liu R."/>
            <person name="Luo Y."/>
            <person name="Hu S."/>
            <person name="Wang D."/>
            <person name="Wang C."/>
            <person name="Pandey M.K."/>
            <person name="Ge S."/>
            <person name="Xu Q."/>
            <person name="Li N."/>
            <person name="Li G."/>
            <person name="Huang Y."/>
            <person name="Saxena R.K."/>
            <person name="Ji Y."/>
            <person name="Li M."/>
            <person name="Yan X."/>
            <person name="He Y."/>
            <person name="Liu Y."/>
            <person name="Wang X."/>
            <person name="Xiang C."/>
            <person name="Varshney R.K."/>
            <person name="Ding H."/>
            <person name="Gao S."/>
            <person name="Zong X."/>
        </authorList>
    </citation>
    <scope>NUCLEOTIDE SEQUENCE [LARGE SCALE GENOMIC DNA]</scope>
    <source>
        <strain evidence="2 3">cv. Zhongwan 6</strain>
    </source>
</reference>
<keyword evidence="3" id="KW-1185">Reference proteome</keyword>
<dbReference type="AlphaFoldDB" id="A0A9D4YFB6"/>